<accession>A0A937FW45</accession>
<gene>
    <name evidence="2" type="ORF">JMN32_05115</name>
</gene>
<keyword evidence="3" id="KW-1185">Reference proteome</keyword>
<sequence>IEGALENFASAIVSSRTTHHITMLLEQSQQSTEEMKAQEEEMRQNMEELRSTQEAMERQSNEVERIKQDLEMRGSVFDRTTILSEADPYGTITYVNNKLCEV</sequence>
<feature type="non-terminal residue" evidence="2">
    <location>
        <position position="102"/>
    </location>
</feature>
<proteinExistence type="predicted"/>
<feature type="region of interest" description="Disordered" evidence="1">
    <location>
        <begin position="28"/>
        <end position="58"/>
    </location>
</feature>
<dbReference type="AlphaFoldDB" id="A0A937FW45"/>
<dbReference type="EMBL" id="JAEUGD010000017">
    <property type="protein sequence ID" value="MBL6445677.1"/>
    <property type="molecule type" value="Genomic_DNA"/>
</dbReference>
<reference evidence="2" key="1">
    <citation type="submission" date="2021-01" db="EMBL/GenBank/DDBJ databases">
        <title>Fulvivirga kasyanovii gen. nov., sp nov., a novel member of the phylum Bacteroidetes isolated from seawater in a mussel farm.</title>
        <authorList>
            <person name="Zhao L.-H."/>
            <person name="Wang Z.-J."/>
        </authorList>
    </citation>
    <scope>NUCLEOTIDE SEQUENCE</scope>
    <source>
        <strain evidence="2">29W222</strain>
    </source>
</reference>
<dbReference type="Proteomes" id="UP000614216">
    <property type="component" value="Unassembled WGS sequence"/>
</dbReference>
<evidence type="ECO:0000313" key="3">
    <source>
        <dbReference type="Proteomes" id="UP000614216"/>
    </source>
</evidence>
<organism evidence="2 3">
    <name type="scientific">Fulvivirga marina</name>
    <dbReference type="NCBI Taxonomy" id="2494733"/>
    <lineage>
        <taxon>Bacteria</taxon>
        <taxon>Pseudomonadati</taxon>
        <taxon>Bacteroidota</taxon>
        <taxon>Cytophagia</taxon>
        <taxon>Cytophagales</taxon>
        <taxon>Fulvivirgaceae</taxon>
        <taxon>Fulvivirga</taxon>
    </lineage>
</organism>
<evidence type="ECO:0000313" key="2">
    <source>
        <dbReference type="EMBL" id="MBL6445677.1"/>
    </source>
</evidence>
<feature type="non-terminal residue" evidence="2">
    <location>
        <position position="1"/>
    </location>
</feature>
<comment type="caution">
    <text evidence="2">The sequence shown here is derived from an EMBL/GenBank/DDBJ whole genome shotgun (WGS) entry which is preliminary data.</text>
</comment>
<protein>
    <recommendedName>
        <fullName evidence="4">PAS domain-containing protein</fullName>
    </recommendedName>
</protein>
<name>A0A937FW45_9BACT</name>
<evidence type="ECO:0000256" key="1">
    <source>
        <dbReference type="SAM" id="MobiDB-lite"/>
    </source>
</evidence>
<evidence type="ECO:0008006" key="4">
    <source>
        <dbReference type="Google" id="ProtNLM"/>
    </source>
</evidence>
<feature type="compositionally biased region" description="Basic and acidic residues" evidence="1">
    <location>
        <begin position="33"/>
        <end position="58"/>
    </location>
</feature>